<accession>A0ABC8TQA9</accession>
<evidence type="ECO:0000313" key="1">
    <source>
        <dbReference type="EMBL" id="CAK9169094.1"/>
    </source>
</evidence>
<evidence type="ECO:0000313" key="2">
    <source>
        <dbReference type="Proteomes" id="UP001642360"/>
    </source>
</evidence>
<name>A0ABC8TQA9_9AQUA</name>
<protein>
    <submittedName>
        <fullName evidence="1">Uncharacterized protein</fullName>
    </submittedName>
</protein>
<gene>
    <name evidence="1" type="ORF">ILEXP_LOCUS38536</name>
</gene>
<proteinExistence type="predicted"/>
<organism evidence="1 2">
    <name type="scientific">Ilex paraguariensis</name>
    <name type="common">yerba mate</name>
    <dbReference type="NCBI Taxonomy" id="185542"/>
    <lineage>
        <taxon>Eukaryota</taxon>
        <taxon>Viridiplantae</taxon>
        <taxon>Streptophyta</taxon>
        <taxon>Embryophyta</taxon>
        <taxon>Tracheophyta</taxon>
        <taxon>Spermatophyta</taxon>
        <taxon>Magnoliopsida</taxon>
        <taxon>eudicotyledons</taxon>
        <taxon>Gunneridae</taxon>
        <taxon>Pentapetalae</taxon>
        <taxon>asterids</taxon>
        <taxon>campanulids</taxon>
        <taxon>Aquifoliales</taxon>
        <taxon>Aquifoliaceae</taxon>
        <taxon>Ilex</taxon>
    </lineage>
</organism>
<dbReference type="Proteomes" id="UP001642360">
    <property type="component" value="Unassembled WGS sequence"/>
</dbReference>
<feature type="non-terminal residue" evidence="1">
    <location>
        <position position="77"/>
    </location>
</feature>
<keyword evidence="2" id="KW-1185">Reference proteome</keyword>
<dbReference type="EMBL" id="CAUOFW020005236">
    <property type="protein sequence ID" value="CAK9169094.1"/>
    <property type="molecule type" value="Genomic_DNA"/>
</dbReference>
<comment type="caution">
    <text evidence="1">The sequence shown here is derived from an EMBL/GenBank/DDBJ whole genome shotgun (WGS) entry which is preliminary data.</text>
</comment>
<dbReference type="AlphaFoldDB" id="A0ABC8TQA9"/>
<reference evidence="1 2" key="1">
    <citation type="submission" date="2024-02" db="EMBL/GenBank/DDBJ databases">
        <authorList>
            <person name="Vignale AGUSTIN F."/>
            <person name="Sosa J E."/>
            <person name="Modenutti C."/>
        </authorList>
    </citation>
    <scope>NUCLEOTIDE SEQUENCE [LARGE SCALE GENOMIC DNA]</scope>
</reference>
<sequence>MRRILWFLWAHSPPPPIETTRDRVEKEEEDERQSVEDIYNAYDQLCEEFLKQKKRVLSLSSSLNTNEEKKKALHVEL</sequence>